<dbReference type="Proteomes" id="UP000261875">
    <property type="component" value="Chromosome"/>
</dbReference>
<dbReference type="AlphaFoldDB" id="A0A2U8I4C1"/>
<protein>
    <submittedName>
        <fullName evidence="1">Uncharacterized protein</fullName>
    </submittedName>
</protein>
<organism evidence="1 2">
    <name type="scientific">Candidatus Fukatsuia symbiotica</name>
    <dbReference type="NCBI Taxonomy" id="1878942"/>
    <lineage>
        <taxon>Bacteria</taxon>
        <taxon>Pseudomonadati</taxon>
        <taxon>Pseudomonadota</taxon>
        <taxon>Gammaproteobacteria</taxon>
        <taxon>Enterobacterales</taxon>
        <taxon>Yersiniaceae</taxon>
        <taxon>Candidatus Fukatsuia</taxon>
    </lineage>
</organism>
<dbReference type="SUPFAM" id="SSF48452">
    <property type="entry name" value="TPR-like"/>
    <property type="match status" value="1"/>
</dbReference>
<evidence type="ECO:0000313" key="2">
    <source>
        <dbReference type="Proteomes" id="UP000261875"/>
    </source>
</evidence>
<dbReference type="STRING" id="1878942.GCA_900128755_01218"/>
<accession>A0A2U8I4C1</accession>
<reference evidence="1 2" key="1">
    <citation type="submission" date="2017-05" db="EMBL/GenBank/DDBJ databases">
        <title>Genome sequence of Candidatus Fukatsuia symbiotica and Candidatus Hamiltonella defensa from Acyrthosiphon pisum strain 5D.</title>
        <authorList>
            <person name="Patel V.A."/>
            <person name="Chevignon G."/>
            <person name="Russell J.A."/>
            <person name="Oliver K.M."/>
        </authorList>
    </citation>
    <scope>NUCLEOTIDE SEQUENCE [LARGE SCALE GENOMIC DNA]</scope>
    <source>
        <strain evidence="1 2">5D</strain>
    </source>
</reference>
<dbReference type="RefSeq" id="WP_072550225.1">
    <property type="nucleotide sequence ID" value="NZ_CP021659.1"/>
</dbReference>
<gene>
    <name evidence="1" type="ORF">CCS41_05025</name>
</gene>
<evidence type="ECO:0000313" key="1">
    <source>
        <dbReference type="EMBL" id="AWK13987.1"/>
    </source>
</evidence>
<dbReference type="Gene3D" id="1.25.40.10">
    <property type="entry name" value="Tetratricopeptide repeat domain"/>
    <property type="match status" value="1"/>
</dbReference>
<sequence>MSIHYKATHHRENTSLTEKLARLAVHDNGSLDAKQLYARGYQAWQEENYAAALVDFSWLALNYPYERRFHLAMAGALQMEKEYIAALACYHYAQTLEPCDPEPIYQMAICLQKLGEGTDAREALQTAIEMSYCDPAYAVTREKANRLLAEI</sequence>
<proteinExistence type="predicted"/>
<dbReference type="KEGG" id="fsm:CCS41_05025"/>
<name>A0A2U8I4C1_9GAMM</name>
<keyword evidence="2" id="KW-1185">Reference proteome</keyword>
<dbReference type="OrthoDB" id="6480383at2"/>
<dbReference type="InterPro" id="IPR011990">
    <property type="entry name" value="TPR-like_helical_dom_sf"/>
</dbReference>
<dbReference type="EMBL" id="CP021659">
    <property type="protein sequence ID" value="AWK13987.1"/>
    <property type="molecule type" value="Genomic_DNA"/>
</dbReference>